<organism evidence="6 7">
    <name type="scientific">Rugamonas rubra</name>
    <dbReference type="NCBI Taxonomy" id="758825"/>
    <lineage>
        <taxon>Bacteria</taxon>
        <taxon>Pseudomonadati</taxon>
        <taxon>Pseudomonadota</taxon>
        <taxon>Betaproteobacteria</taxon>
        <taxon>Burkholderiales</taxon>
        <taxon>Oxalobacteraceae</taxon>
        <taxon>Telluria group</taxon>
        <taxon>Rugamonas</taxon>
    </lineage>
</organism>
<dbReference type="InterPro" id="IPR027417">
    <property type="entry name" value="P-loop_NTPase"/>
</dbReference>
<evidence type="ECO:0000259" key="5">
    <source>
        <dbReference type="PROSITE" id="PS50893"/>
    </source>
</evidence>
<dbReference type="PANTHER" id="PTHR42939:SF1">
    <property type="entry name" value="ABC TRANSPORTER ATP-BINDING PROTEIN ALBC-RELATED"/>
    <property type="match status" value="1"/>
</dbReference>
<protein>
    <submittedName>
        <fullName evidence="6">ABC-2 type transport system ATP-binding protein</fullName>
    </submittedName>
</protein>
<keyword evidence="7" id="KW-1185">Reference proteome</keyword>
<evidence type="ECO:0000313" key="6">
    <source>
        <dbReference type="EMBL" id="SFM22421.1"/>
    </source>
</evidence>
<dbReference type="Proteomes" id="UP000199470">
    <property type="component" value="Unassembled WGS sequence"/>
</dbReference>
<dbReference type="OrthoDB" id="9804819at2"/>
<keyword evidence="4 6" id="KW-0067">ATP-binding</keyword>
<dbReference type="CDD" id="cd03230">
    <property type="entry name" value="ABC_DR_subfamily_A"/>
    <property type="match status" value="1"/>
</dbReference>
<dbReference type="InterPro" id="IPR051782">
    <property type="entry name" value="ABC_Transporter_VariousFunc"/>
</dbReference>
<dbReference type="InterPro" id="IPR003593">
    <property type="entry name" value="AAA+_ATPase"/>
</dbReference>
<keyword evidence="2" id="KW-1003">Cell membrane</keyword>
<keyword evidence="3" id="KW-0547">Nucleotide-binding</keyword>
<gene>
    <name evidence="6" type="ORF">SAMN02982985_03249</name>
</gene>
<dbReference type="InterPro" id="IPR003439">
    <property type="entry name" value="ABC_transporter-like_ATP-bd"/>
</dbReference>
<proteinExistence type="predicted"/>
<keyword evidence="2" id="KW-0472">Membrane</keyword>
<evidence type="ECO:0000256" key="3">
    <source>
        <dbReference type="ARBA" id="ARBA00022741"/>
    </source>
</evidence>
<accession>A0A1I4P3Q2</accession>
<dbReference type="PANTHER" id="PTHR42939">
    <property type="entry name" value="ABC TRANSPORTER ATP-BINDING PROTEIN ALBC-RELATED"/>
    <property type="match status" value="1"/>
</dbReference>
<evidence type="ECO:0000256" key="1">
    <source>
        <dbReference type="ARBA" id="ARBA00022448"/>
    </source>
</evidence>
<evidence type="ECO:0000256" key="2">
    <source>
        <dbReference type="ARBA" id="ARBA00022475"/>
    </source>
</evidence>
<dbReference type="GO" id="GO:0005524">
    <property type="term" value="F:ATP binding"/>
    <property type="evidence" value="ECO:0007669"/>
    <property type="project" value="UniProtKB-KW"/>
</dbReference>
<dbReference type="AlphaFoldDB" id="A0A1I4P3Q2"/>
<dbReference type="GO" id="GO:0016887">
    <property type="term" value="F:ATP hydrolysis activity"/>
    <property type="evidence" value="ECO:0007669"/>
    <property type="project" value="InterPro"/>
</dbReference>
<feature type="domain" description="ABC transporter" evidence="5">
    <location>
        <begin position="6"/>
        <end position="233"/>
    </location>
</feature>
<dbReference type="EMBL" id="FOTW01000015">
    <property type="protein sequence ID" value="SFM22421.1"/>
    <property type="molecule type" value="Genomic_DNA"/>
</dbReference>
<reference evidence="6 7" key="1">
    <citation type="submission" date="2016-10" db="EMBL/GenBank/DDBJ databases">
        <authorList>
            <person name="de Groot N.N."/>
        </authorList>
    </citation>
    <scope>NUCLEOTIDE SEQUENCE [LARGE SCALE GENOMIC DNA]</scope>
    <source>
        <strain evidence="6 7">ATCC 43154</strain>
    </source>
</reference>
<evidence type="ECO:0000313" key="7">
    <source>
        <dbReference type="Proteomes" id="UP000199470"/>
    </source>
</evidence>
<dbReference type="SUPFAM" id="SSF52540">
    <property type="entry name" value="P-loop containing nucleoside triphosphate hydrolases"/>
    <property type="match status" value="1"/>
</dbReference>
<dbReference type="Pfam" id="PF00005">
    <property type="entry name" value="ABC_tran"/>
    <property type="match status" value="1"/>
</dbReference>
<dbReference type="RefSeq" id="WP_093388741.1">
    <property type="nucleotide sequence ID" value="NZ_FOTW01000015.1"/>
</dbReference>
<keyword evidence="1" id="KW-0813">Transport</keyword>
<dbReference type="PROSITE" id="PS50893">
    <property type="entry name" value="ABC_TRANSPORTER_2"/>
    <property type="match status" value="1"/>
</dbReference>
<dbReference type="Gene3D" id="3.40.50.300">
    <property type="entry name" value="P-loop containing nucleotide triphosphate hydrolases"/>
    <property type="match status" value="1"/>
</dbReference>
<dbReference type="SMART" id="SM00382">
    <property type="entry name" value="AAA"/>
    <property type="match status" value="1"/>
</dbReference>
<dbReference type="STRING" id="758825.SAMN02982985_03249"/>
<evidence type="ECO:0000256" key="4">
    <source>
        <dbReference type="ARBA" id="ARBA00022840"/>
    </source>
</evidence>
<sequence length="238" mass="26024">MTVPALRFQHIVKRYADHGVLDGVDLEVMPGEFFGLVGVNGAGKTSLLKCLFDFCPLDGGDIAIFGQPHRLAAARAPLSFLPERFTPPYYLSGADFLRYVLTLQQIDYDAEAVVRVLRALDLAPAALTRTVRGYSKGMTQKLGLAACLLARKPMLVLDEPMSGLDPKARALLKEELARWRAAGHGLFFTSHALADVDEICDRMAILHDGRIAFAGTPAQCREQYGAASLEQAFMRCIA</sequence>
<name>A0A1I4P3Q2_9BURK</name>